<dbReference type="Proteomes" id="UP000887458">
    <property type="component" value="Unassembled WGS sequence"/>
</dbReference>
<proteinExistence type="predicted"/>
<reference evidence="1 2" key="1">
    <citation type="journal article" date="2018" name="J. Allergy Clin. Immunol.">
        <title>High-quality assembly of Dermatophagoides pteronyssinus genome and transcriptome reveals a wide range of novel allergens.</title>
        <authorList>
            <person name="Liu X.Y."/>
            <person name="Yang K.Y."/>
            <person name="Wang M.Q."/>
            <person name="Kwok J.S."/>
            <person name="Zeng X."/>
            <person name="Yang Z."/>
            <person name="Xiao X.J."/>
            <person name="Lau C.P."/>
            <person name="Li Y."/>
            <person name="Huang Z.M."/>
            <person name="Ba J.G."/>
            <person name="Yim A.K."/>
            <person name="Ouyang C.Y."/>
            <person name="Ngai S.M."/>
            <person name="Chan T.F."/>
            <person name="Leung E.L."/>
            <person name="Liu L."/>
            <person name="Liu Z.G."/>
            <person name="Tsui S.K."/>
        </authorList>
    </citation>
    <scope>NUCLEOTIDE SEQUENCE [LARGE SCALE GENOMIC DNA]</scope>
    <source>
        <strain evidence="1">Derp</strain>
    </source>
</reference>
<evidence type="ECO:0000313" key="1">
    <source>
        <dbReference type="EMBL" id="KAH9413427.1"/>
    </source>
</evidence>
<gene>
    <name evidence="1" type="ORF">DERP_007903</name>
</gene>
<sequence>MNENVIFISKKNELTGNIMRISLRFLVPMDRRSITLLQRTNTSPRLPVQAPSIYSSVFANCKFIYASTETRNPLYSIPHFNLTIIGLPVKPFRNGFGFNGNV</sequence>
<reference evidence="1 2" key="2">
    <citation type="journal article" date="2022" name="Mol. Biol. Evol.">
        <title>Comparative Genomics Reveals Insights into the Divergent Evolution of Astigmatic Mites and Household Pest Adaptations.</title>
        <authorList>
            <person name="Xiong Q."/>
            <person name="Wan A.T."/>
            <person name="Liu X."/>
            <person name="Fung C.S."/>
            <person name="Xiao X."/>
            <person name="Malainual N."/>
            <person name="Hou J."/>
            <person name="Wang L."/>
            <person name="Wang M."/>
            <person name="Yang K.Y."/>
            <person name="Cui Y."/>
            <person name="Leung E.L."/>
            <person name="Nong W."/>
            <person name="Shin S.K."/>
            <person name="Au S.W."/>
            <person name="Jeong K.Y."/>
            <person name="Chew F.T."/>
            <person name="Hui J.H."/>
            <person name="Leung T.F."/>
            <person name="Tungtrongchitr A."/>
            <person name="Zhong N."/>
            <person name="Liu Z."/>
            <person name="Tsui S.K."/>
        </authorList>
    </citation>
    <scope>NUCLEOTIDE SEQUENCE [LARGE SCALE GENOMIC DNA]</scope>
    <source>
        <strain evidence="1">Derp</strain>
    </source>
</reference>
<name>A0ABQ8ITA0_DERPT</name>
<evidence type="ECO:0000313" key="2">
    <source>
        <dbReference type="Proteomes" id="UP000887458"/>
    </source>
</evidence>
<keyword evidence="2" id="KW-1185">Reference proteome</keyword>
<dbReference type="EMBL" id="NJHN03000121">
    <property type="protein sequence ID" value="KAH9413427.1"/>
    <property type="molecule type" value="Genomic_DNA"/>
</dbReference>
<comment type="caution">
    <text evidence="1">The sequence shown here is derived from an EMBL/GenBank/DDBJ whole genome shotgun (WGS) entry which is preliminary data.</text>
</comment>
<organism evidence="1 2">
    <name type="scientific">Dermatophagoides pteronyssinus</name>
    <name type="common">European house dust mite</name>
    <dbReference type="NCBI Taxonomy" id="6956"/>
    <lineage>
        <taxon>Eukaryota</taxon>
        <taxon>Metazoa</taxon>
        <taxon>Ecdysozoa</taxon>
        <taxon>Arthropoda</taxon>
        <taxon>Chelicerata</taxon>
        <taxon>Arachnida</taxon>
        <taxon>Acari</taxon>
        <taxon>Acariformes</taxon>
        <taxon>Sarcoptiformes</taxon>
        <taxon>Astigmata</taxon>
        <taxon>Psoroptidia</taxon>
        <taxon>Analgoidea</taxon>
        <taxon>Pyroglyphidae</taxon>
        <taxon>Dermatophagoidinae</taxon>
        <taxon>Dermatophagoides</taxon>
    </lineage>
</organism>
<protein>
    <submittedName>
        <fullName evidence="1">Uncharacterized protein</fullName>
    </submittedName>
</protein>
<accession>A0ABQ8ITA0</accession>